<dbReference type="AlphaFoldDB" id="A0A8B6H1A4"/>
<dbReference type="GO" id="GO:0016020">
    <property type="term" value="C:membrane"/>
    <property type="evidence" value="ECO:0007669"/>
    <property type="project" value="UniProtKB-SubCell"/>
</dbReference>
<dbReference type="InterPro" id="IPR020864">
    <property type="entry name" value="MACPF"/>
</dbReference>
<dbReference type="OrthoDB" id="1366754at2759"/>
<dbReference type="GO" id="GO:0005576">
    <property type="term" value="C:extracellular region"/>
    <property type="evidence" value="ECO:0007669"/>
    <property type="project" value="UniProtKB-SubCell"/>
</dbReference>
<dbReference type="SMART" id="SM00457">
    <property type="entry name" value="MACPF"/>
    <property type="match status" value="1"/>
</dbReference>
<dbReference type="PROSITE" id="PS00279">
    <property type="entry name" value="MACPF_1"/>
    <property type="match status" value="1"/>
</dbReference>
<keyword evidence="7" id="KW-1133">Transmembrane helix</keyword>
<keyword evidence="5 7" id="KW-0472">Membrane</keyword>
<accession>A0A8B6H1A4</accession>
<dbReference type="EMBL" id="UYJE01009364">
    <property type="protein sequence ID" value="VDI72840.1"/>
    <property type="molecule type" value="Genomic_DNA"/>
</dbReference>
<dbReference type="PANTHER" id="PTHR45742">
    <property type="entry name" value="COMPLEMENT COMPONENT C6"/>
    <property type="match status" value="1"/>
</dbReference>
<evidence type="ECO:0000313" key="9">
    <source>
        <dbReference type="EMBL" id="VDI72840.1"/>
    </source>
</evidence>
<evidence type="ECO:0000256" key="3">
    <source>
        <dbReference type="ARBA" id="ARBA00022525"/>
    </source>
</evidence>
<dbReference type="Proteomes" id="UP000596742">
    <property type="component" value="Unassembled WGS sequence"/>
</dbReference>
<sequence>MFNGDSRIFMIFFRHMLVRAPWLLFFTYLEILAAFVYAQGENEIKSPFKATKSRLSLGYIGRGYDIYKGNPASENGEVDQGFRLPVIDLPFFSSRFTSDGEYRIPDNVDVISETSASFGSSYHQLVTETDYQSMLQVDVSVHAGGSGYGFTGSFSASASYQKTVKEMSKGETTTLDIIGRANIYKARLASTGTMSKLSDFLENSLRALPSENCEENSIQQMYINVVEQFGTHYTTEVVMGAKATQELRFKNSDIDRFQSVGISAMVAAELSIPYVVSGGFGVGVTSNTDMREMVRNTEKEQREYYTGGRPPSGFGDDSIGSTESLREWARSAADNPAPIKYKLASIDTLIKPEYFKKTLSGLYERRKCLRKALFTYCTKTITANHCSLLSESNSEGNATTFKFGDFIKVTNGNSFLALSQHYGISPGMTVKPLTTVPEVTNYDGLFQIVSPEGINAFGNNLHYGEAFLLKTLEGDMLYMGKVMILNTDMPSEARLQDVFSDKDEKRSVNISHSQITDFSIFLKKIKDCSYLVSLKYSCHIEENYFFQVQIIGSEGTIRSNVNVRCSCKRGICGFIWFHDIIIEHDIGKVDKLRIMGLHGITTNGIYGVKIKMLINGEKRQVFWNNNHCVRRIYEIRSSLQFKQRAIGK</sequence>
<dbReference type="PROSITE" id="PS51412">
    <property type="entry name" value="MACPF_2"/>
    <property type="match status" value="1"/>
</dbReference>
<evidence type="ECO:0000256" key="2">
    <source>
        <dbReference type="ARBA" id="ARBA00004613"/>
    </source>
</evidence>
<proteinExistence type="predicted"/>
<reference evidence="9" key="1">
    <citation type="submission" date="2018-11" db="EMBL/GenBank/DDBJ databases">
        <authorList>
            <person name="Alioto T."/>
            <person name="Alioto T."/>
        </authorList>
    </citation>
    <scope>NUCLEOTIDE SEQUENCE</scope>
</reference>
<evidence type="ECO:0000256" key="1">
    <source>
        <dbReference type="ARBA" id="ARBA00004370"/>
    </source>
</evidence>
<evidence type="ECO:0000259" key="8">
    <source>
        <dbReference type="PROSITE" id="PS51412"/>
    </source>
</evidence>
<dbReference type="InterPro" id="IPR020863">
    <property type="entry name" value="MACPF_CS"/>
</dbReference>
<evidence type="ECO:0000256" key="4">
    <source>
        <dbReference type="ARBA" id="ARBA00022852"/>
    </source>
</evidence>
<keyword evidence="7" id="KW-0812">Transmembrane</keyword>
<dbReference type="GO" id="GO:0031640">
    <property type="term" value="P:killing of cells of another organism"/>
    <property type="evidence" value="ECO:0007669"/>
    <property type="project" value="UniProtKB-KW"/>
</dbReference>
<protein>
    <recommendedName>
        <fullName evidence="8">MACPF domain-containing protein</fullName>
    </recommendedName>
</protein>
<evidence type="ECO:0000313" key="10">
    <source>
        <dbReference type="Proteomes" id="UP000596742"/>
    </source>
</evidence>
<keyword evidence="10" id="KW-1185">Reference proteome</keyword>
<evidence type="ECO:0000256" key="5">
    <source>
        <dbReference type="ARBA" id="ARBA00023136"/>
    </source>
</evidence>
<keyword evidence="4" id="KW-0204">Cytolysis</keyword>
<keyword evidence="6" id="KW-1015">Disulfide bond</keyword>
<evidence type="ECO:0000256" key="6">
    <source>
        <dbReference type="ARBA" id="ARBA00023157"/>
    </source>
</evidence>
<organism evidence="9 10">
    <name type="scientific">Mytilus galloprovincialis</name>
    <name type="common">Mediterranean mussel</name>
    <dbReference type="NCBI Taxonomy" id="29158"/>
    <lineage>
        <taxon>Eukaryota</taxon>
        <taxon>Metazoa</taxon>
        <taxon>Spiralia</taxon>
        <taxon>Lophotrochozoa</taxon>
        <taxon>Mollusca</taxon>
        <taxon>Bivalvia</taxon>
        <taxon>Autobranchia</taxon>
        <taxon>Pteriomorphia</taxon>
        <taxon>Mytilida</taxon>
        <taxon>Mytiloidea</taxon>
        <taxon>Mytilidae</taxon>
        <taxon>Mytilinae</taxon>
        <taxon>Mytilus</taxon>
    </lineage>
</organism>
<evidence type="ECO:0000256" key="7">
    <source>
        <dbReference type="SAM" id="Phobius"/>
    </source>
</evidence>
<comment type="subcellular location">
    <subcellularLocation>
        <location evidence="1">Membrane</location>
    </subcellularLocation>
    <subcellularLocation>
        <location evidence="2">Secreted</location>
    </subcellularLocation>
</comment>
<dbReference type="PANTHER" id="PTHR45742:SF8">
    <property type="entry name" value="FLOCCULATION PROTEIN FLO11"/>
    <property type="match status" value="1"/>
</dbReference>
<feature type="transmembrane region" description="Helical" evidence="7">
    <location>
        <begin position="20"/>
        <end position="38"/>
    </location>
</feature>
<feature type="domain" description="MACPF" evidence="8">
    <location>
        <begin position="42"/>
        <end position="384"/>
    </location>
</feature>
<keyword evidence="3" id="KW-0964">Secreted</keyword>
<name>A0A8B6H1A4_MYTGA</name>
<gene>
    <name evidence="9" type="ORF">MGAL_10B035891</name>
</gene>
<dbReference type="Pfam" id="PF01823">
    <property type="entry name" value="MACPF"/>
    <property type="match status" value="1"/>
</dbReference>
<comment type="caution">
    <text evidence="9">The sequence shown here is derived from an EMBL/GenBank/DDBJ whole genome shotgun (WGS) entry which is preliminary data.</text>
</comment>